<reference evidence="1" key="1">
    <citation type="submission" date="2018-05" db="EMBL/GenBank/DDBJ databases">
        <authorList>
            <person name="Lanie J.A."/>
            <person name="Ng W.-L."/>
            <person name="Kazmierczak K.M."/>
            <person name="Andrzejewski T.M."/>
            <person name="Davidsen T.M."/>
            <person name="Wayne K.J."/>
            <person name="Tettelin H."/>
            <person name="Glass J.I."/>
            <person name="Rusch D."/>
            <person name="Podicherti R."/>
            <person name="Tsui H.-C.T."/>
            <person name="Winkler M.E."/>
        </authorList>
    </citation>
    <scope>NUCLEOTIDE SEQUENCE</scope>
</reference>
<proteinExistence type="predicted"/>
<sequence length="27" mass="3305">MMQTDYLALMAERVGFEPTRRYNRLLE</sequence>
<protein>
    <submittedName>
        <fullName evidence="1">Uncharacterized protein</fullName>
    </submittedName>
</protein>
<name>A0A382SRT3_9ZZZZ</name>
<evidence type="ECO:0000313" key="1">
    <source>
        <dbReference type="EMBL" id="SVD11917.1"/>
    </source>
</evidence>
<dbReference type="EMBL" id="UINC01130692">
    <property type="protein sequence ID" value="SVD11917.1"/>
    <property type="molecule type" value="Genomic_DNA"/>
</dbReference>
<feature type="non-terminal residue" evidence="1">
    <location>
        <position position="27"/>
    </location>
</feature>
<dbReference type="AlphaFoldDB" id="A0A382SRT3"/>
<organism evidence="1">
    <name type="scientific">marine metagenome</name>
    <dbReference type="NCBI Taxonomy" id="408172"/>
    <lineage>
        <taxon>unclassified sequences</taxon>
        <taxon>metagenomes</taxon>
        <taxon>ecological metagenomes</taxon>
    </lineage>
</organism>
<gene>
    <name evidence="1" type="ORF">METZ01_LOCUS364771</name>
</gene>
<accession>A0A382SRT3</accession>